<dbReference type="InterPro" id="IPR036237">
    <property type="entry name" value="Xyl_isomerase-like_sf"/>
</dbReference>
<accession>A0A5N7BQ71</accession>
<dbReference type="Proteomes" id="UP000326877">
    <property type="component" value="Unassembled WGS sequence"/>
</dbReference>
<sequence length="280" mass="31522">MVDPEPTFLDGFVEGVQDFLPELTSSRRTETIPIDPAILDSETACEVVCLEITSTTRETRCDGQDGDGRRSSPDPLLNALPSDHHANLSVQWFTIACNRARAAHVPFLVLPSDSTGEEAVVVSELQQLADIASAQQPISALRITQAVDQPNFGLYLDSFHGLTKLWASPFDPDGKLPNADHNLRVSLRDFQDHYPHDNIFYVQLSDSERFDPSFRRPICDISKKLLKSWIADKEFNSWVLLETFDRRMRVAEFQPGTAAQRGRQSWRKLQDVLPAINSNM</sequence>
<dbReference type="InterPro" id="IPR050312">
    <property type="entry name" value="IolE/XylAMocC-like"/>
</dbReference>
<protein>
    <submittedName>
        <fullName evidence="1">Uncharacterized protein</fullName>
    </submittedName>
</protein>
<dbReference type="AlphaFoldDB" id="A0A5N7BQ71"/>
<proteinExistence type="predicted"/>
<evidence type="ECO:0000313" key="1">
    <source>
        <dbReference type="EMBL" id="KAE8383994.1"/>
    </source>
</evidence>
<dbReference type="OrthoDB" id="5360893at2759"/>
<dbReference type="SUPFAM" id="SSF51658">
    <property type="entry name" value="Xylose isomerase-like"/>
    <property type="match status" value="1"/>
</dbReference>
<name>A0A5N7BQ71_PETAA</name>
<dbReference type="PANTHER" id="PTHR12110:SF38">
    <property type="entry name" value="DIOXYGENASE, PUTATIVE (AFU_ORTHOLOGUE AFUA_6G00240)-RELATED"/>
    <property type="match status" value="1"/>
</dbReference>
<reference evidence="1" key="1">
    <citation type="submission" date="2019-04" db="EMBL/GenBank/DDBJ databases">
        <title>Friends and foes A comparative genomics studyof 23 Aspergillus species from section Flavi.</title>
        <authorList>
            <consortium name="DOE Joint Genome Institute"/>
            <person name="Kjaerbolling I."/>
            <person name="Vesth T."/>
            <person name="Frisvad J.C."/>
            <person name="Nybo J.L."/>
            <person name="Theobald S."/>
            <person name="Kildgaard S."/>
            <person name="Isbrandt T."/>
            <person name="Kuo A."/>
            <person name="Sato A."/>
            <person name="Lyhne E.K."/>
            <person name="Kogle M.E."/>
            <person name="Wiebenga A."/>
            <person name="Kun R.S."/>
            <person name="Lubbers R.J."/>
            <person name="Makela M.R."/>
            <person name="Barry K."/>
            <person name="Chovatia M."/>
            <person name="Clum A."/>
            <person name="Daum C."/>
            <person name="Haridas S."/>
            <person name="He G."/>
            <person name="LaButti K."/>
            <person name="Lipzen A."/>
            <person name="Mondo S."/>
            <person name="Riley R."/>
            <person name="Salamov A."/>
            <person name="Simmons B.A."/>
            <person name="Magnuson J.K."/>
            <person name="Henrissat B."/>
            <person name="Mortensen U.H."/>
            <person name="Larsen T.O."/>
            <person name="Devries R.P."/>
            <person name="Grigoriev I.V."/>
            <person name="Machida M."/>
            <person name="Baker S.E."/>
            <person name="Andersen M.R."/>
        </authorList>
    </citation>
    <scope>NUCLEOTIDE SEQUENCE [LARGE SCALE GENOMIC DNA]</scope>
    <source>
        <strain evidence="1">IBT 14317</strain>
    </source>
</reference>
<dbReference type="PANTHER" id="PTHR12110">
    <property type="entry name" value="HYDROXYPYRUVATE ISOMERASE"/>
    <property type="match status" value="1"/>
</dbReference>
<dbReference type="Gene3D" id="3.20.20.150">
    <property type="entry name" value="Divalent-metal-dependent TIM barrel enzymes"/>
    <property type="match status" value="1"/>
</dbReference>
<gene>
    <name evidence="1" type="ORF">BDV23DRAFT_177401</name>
</gene>
<organism evidence="1">
    <name type="scientific">Petromyces alliaceus</name>
    <name type="common">Aspergillus alliaceus</name>
    <dbReference type="NCBI Taxonomy" id="209559"/>
    <lineage>
        <taxon>Eukaryota</taxon>
        <taxon>Fungi</taxon>
        <taxon>Dikarya</taxon>
        <taxon>Ascomycota</taxon>
        <taxon>Pezizomycotina</taxon>
        <taxon>Eurotiomycetes</taxon>
        <taxon>Eurotiomycetidae</taxon>
        <taxon>Eurotiales</taxon>
        <taxon>Aspergillaceae</taxon>
        <taxon>Aspergillus</taxon>
        <taxon>Aspergillus subgen. Circumdati</taxon>
    </lineage>
</organism>
<dbReference type="EMBL" id="ML735424">
    <property type="protein sequence ID" value="KAE8383994.1"/>
    <property type="molecule type" value="Genomic_DNA"/>
</dbReference>